<dbReference type="AlphaFoldDB" id="A0A224YN80"/>
<evidence type="ECO:0000256" key="1">
    <source>
        <dbReference type="SAM" id="SignalP"/>
    </source>
</evidence>
<feature type="chain" id="PRO_5012285035" evidence="1">
    <location>
        <begin position="23"/>
        <end position="194"/>
    </location>
</feature>
<dbReference type="InterPro" id="IPR012674">
    <property type="entry name" value="Calycin"/>
</dbReference>
<accession>A0A224YN80</accession>
<dbReference type="EMBL" id="GFPF01004176">
    <property type="protein sequence ID" value="MAA15322.1"/>
    <property type="molecule type" value="Transcribed_RNA"/>
</dbReference>
<organism evidence="2">
    <name type="scientific">Rhipicephalus zambeziensis</name>
    <dbReference type="NCBI Taxonomy" id="60191"/>
    <lineage>
        <taxon>Eukaryota</taxon>
        <taxon>Metazoa</taxon>
        <taxon>Ecdysozoa</taxon>
        <taxon>Arthropoda</taxon>
        <taxon>Chelicerata</taxon>
        <taxon>Arachnida</taxon>
        <taxon>Acari</taxon>
        <taxon>Parasitiformes</taxon>
        <taxon>Ixodida</taxon>
        <taxon>Ixodoidea</taxon>
        <taxon>Ixodidae</taxon>
        <taxon>Rhipicephalinae</taxon>
        <taxon>Rhipicephalus</taxon>
        <taxon>Rhipicephalus</taxon>
    </lineage>
</organism>
<sequence>MHLYLIAIVFFHVLSLQRFCSAGVPFWELQEFLNTGRRIWLYATSQPLQWEGYNATCIYYRTKNLTDTSVALSYQAVWNTTLHGNITVQATLIKYPIPSMTMTDWNGKHVKKELQYYSKFLWCAIFFVRLIDDEIATGPWCELHVYGLALREAFKNGSSFTECDGKFNQICGKQRAEITLVTKNCTNIKKQMNE</sequence>
<keyword evidence="1" id="KW-0732">Signal</keyword>
<protein>
    <submittedName>
        <fullName evidence="2">Lipocalin</fullName>
    </submittedName>
</protein>
<name>A0A224YN80_9ACAR</name>
<reference evidence="2" key="1">
    <citation type="journal article" date="2017" name="Parasit. Vectors">
        <title>Sialotranscriptomics of Rhipicephalus zambeziensis reveals intricate expression profiles of secretory proteins and suggests tight temporal transcriptional regulation during blood-feeding.</title>
        <authorList>
            <person name="de Castro M.H."/>
            <person name="de Klerk D."/>
            <person name="Pienaar R."/>
            <person name="Rees D.J.G."/>
            <person name="Mans B.J."/>
        </authorList>
    </citation>
    <scope>NUCLEOTIDE SEQUENCE</scope>
    <source>
        <tissue evidence="2">Salivary glands</tissue>
    </source>
</reference>
<feature type="signal peptide" evidence="1">
    <location>
        <begin position="1"/>
        <end position="22"/>
    </location>
</feature>
<evidence type="ECO:0000313" key="2">
    <source>
        <dbReference type="EMBL" id="MAA15322.1"/>
    </source>
</evidence>
<dbReference type="Gene3D" id="2.40.128.20">
    <property type="match status" value="1"/>
</dbReference>
<proteinExistence type="predicted"/>